<evidence type="ECO:0000313" key="2">
    <source>
        <dbReference type="Proteomes" id="UP000639396"/>
    </source>
</evidence>
<dbReference type="Proteomes" id="UP000639396">
    <property type="component" value="Unassembled WGS sequence"/>
</dbReference>
<accession>A0A927CA45</accession>
<organism evidence="1 2">
    <name type="scientific">Paenibacillus oceani</name>
    <dbReference type="NCBI Taxonomy" id="2772510"/>
    <lineage>
        <taxon>Bacteria</taxon>
        <taxon>Bacillati</taxon>
        <taxon>Bacillota</taxon>
        <taxon>Bacilli</taxon>
        <taxon>Bacillales</taxon>
        <taxon>Paenibacillaceae</taxon>
        <taxon>Paenibacillus</taxon>
    </lineage>
</organism>
<evidence type="ECO:0000313" key="1">
    <source>
        <dbReference type="EMBL" id="MBD2864238.1"/>
    </source>
</evidence>
<keyword evidence="2" id="KW-1185">Reference proteome</keyword>
<proteinExistence type="predicted"/>
<dbReference type="AlphaFoldDB" id="A0A927CA45"/>
<protein>
    <submittedName>
        <fullName evidence="1">Uncharacterized protein</fullName>
    </submittedName>
</protein>
<gene>
    <name evidence="1" type="ORF">IDH45_19835</name>
</gene>
<dbReference type="RefSeq" id="WP_190929868.1">
    <property type="nucleotide sequence ID" value="NZ_JACXJA010000028.1"/>
</dbReference>
<name>A0A927CA45_9BACL</name>
<reference evidence="1" key="1">
    <citation type="submission" date="2020-09" db="EMBL/GenBank/DDBJ databases">
        <title>A novel bacterium of genus Paenibacillus, isolated from South China Sea.</title>
        <authorList>
            <person name="Huang H."/>
            <person name="Mo K."/>
            <person name="Hu Y."/>
        </authorList>
    </citation>
    <scope>NUCLEOTIDE SEQUENCE</scope>
    <source>
        <strain evidence="1">IB182363</strain>
    </source>
</reference>
<comment type="caution">
    <text evidence="1">The sequence shown here is derived from an EMBL/GenBank/DDBJ whole genome shotgun (WGS) entry which is preliminary data.</text>
</comment>
<sequence>MEPLKLHKRQPSSKQERVVEYVKKNYTGLYNACKQWKAQEGAAAKSTAQP</sequence>
<dbReference type="EMBL" id="JACXJA010000028">
    <property type="protein sequence ID" value="MBD2864238.1"/>
    <property type="molecule type" value="Genomic_DNA"/>
</dbReference>